<sequence length="108" mass="12248">MYEKKKTIFRFSQIIWYVFGFIEVLLGFRVILKALGANAYTGFTGLIYLLTDPLAAPFQGIFNISTRGSSIIEWSTIIAAVVYLCIVWGLVYLLDIIYPITPKDVETI</sequence>
<organism evidence="2 3">
    <name type="scientific">Candidatus Roizmanbacteria bacterium RIFOXYD1_FULL_38_12</name>
    <dbReference type="NCBI Taxonomy" id="1802093"/>
    <lineage>
        <taxon>Bacteria</taxon>
        <taxon>Candidatus Roizmaniibacteriota</taxon>
    </lineage>
</organism>
<evidence type="ECO:0000256" key="1">
    <source>
        <dbReference type="SAM" id="Phobius"/>
    </source>
</evidence>
<reference evidence="2 3" key="1">
    <citation type="journal article" date="2016" name="Nat. Commun.">
        <title>Thousands of microbial genomes shed light on interconnected biogeochemical processes in an aquifer system.</title>
        <authorList>
            <person name="Anantharaman K."/>
            <person name="Brown C.T."/>
            <person name="Hug L.A."/>
            <person name="Sharon I."/>
            <person name="Castelle C.J."/>
            <person name="Probst A.J."/>
            <person name="Thomas B.C."/>
            <person name="Singh A."/>
            <person name="Wilkins M.J."/>
            <person name="Karaoz U."/>
            <person name="Brodie E.L."/>
            <person name="Williams K.H."/>
            <person name="Hubbard S.S."/>
            <person name="Banfield J.F."/>
        </authorList>
    </citation>
    <scope>NUCLEOTIDE SEQUENCE [LARGE SCALE GENOMIC DNA]</scope>
</reference>
<dbReference type="GO" id="GO:0016020">
    <property type="term" value="C:membrane"/>
    <property type="evidence" value="ECO:0007669"/>
    <property type="project" value="InterPro"/>
</dbReference>
<keyword evidence="1" id="KW-0472">Membrane</keyword>
<name>A0A1F7L2H2_9BACT</name>
<dbReference type="AlphaFoldDB" id="A0A1F7L2H2"/>
<gene>
    <name evidence="2" type="ORF">A3K52_00725</name>
</gene>
<evidence type="ECO:0000313" key="2">
    <source>
        <dbReference type="EMBL" id="OGK74318.1"/>
    </source>
</evidence>
<proteinExistence type="predicted"/>
<dbReference type="EMBL" id="MGBR01000001">
    <property type="protein sequence ID" value="OGK74318.1"/>
    <property type="molecule type" value="Genomic_DNA"/>
</dbReference>
<keyword evidence="1" id="KW-1133">Transmembrane helix</keyword>
<evidence type="ECO:0008006" key="4">
    <source>
        <dbReference type="Google" id="ProtNLM"/>
    </source>
</evidence>
<dbReference type="Proteomes" id="UP000177050">
    <property type="component" value="Unassembled WGS sequence"/>
</dbReference>
<feature type="transmembrane region" description="Helical" evidence="1">
    <location>
        <begin position="39"/>
        <end position="62"/>
    </location>
</feature>
<evidence type="ECO:0000313" key="3">
    <source>
        <dbReference type="Proteomes" id="UP000177050"/>
    </source>
</evidence>
<feature type="transmembrane region" description="Helical" evidence="1">
    <location>
        <begin position="14"/>
        <end position="32"/>
    </location>
</feature>
<feature type="transmembrane region" description="Helical" evidence="1">
    <location>
        <begin position="74"/>
        <end position="94"/>
    </location>
</feature>
<dbReference type="Pfam" id="PF02325">
    <property type="entry name" value="CCB3_YggT"/>
    <property type="match status" value="1"/>
</dbReference>
<accession>A0A1F7L2H2</accession>
<dbReference type="InterPro" id="IPR003425">
    <property type="entry name" value="CCB3/YggT"/>
</dbReference>
<comment type="caution">
    <text evidence="2">The sequence shown here is derived from an EMBL/GenBank/DDBJ whole genome shotgun (WGS) entry which is preliminary data.</text>
</comment>
<keyword evidence="1" id="KW-0812">Transmembrane</keyword>
<protein>
    <recommendedName>
        <fullName evidence="4">YggT family protein</fullName>
    </recommendedName>
</protein>